<dbReference type="AlphaFoldDB" id="A0AAE9ZDU9"/>
<sequence length="46" mass="4754">MKILLGILIGLVLAVSIAAASAYIACDGDFRNSCGGEDFSITFSDD</sequence>
<dbReference type="EMBL" id="CP118166">
    <property type="protein sequence ID" value="WDI31805.1"/>
    <property type="molecule type" value="Genomic_DNA"/>
</dbReference>
<organism evidence="1 2">
    <name type="scientific">Hyphococcus flavus</name>
    <dbReference type="NCBI Taxonomy" id="1866326"/>
    <lineage>
        <taxon>Bacteria</taxon>
        <taxon>Pseudomonadati</taxon>
        <taxon>Pseudomonadota</taxon>
        <taxon>Alphaproteobacteria</taxon>
        <taxon>Parvularculales</taxon>
        <taxon>Parvularculaceae</taxon>
        <taxon>Hyphococcus</taxon>
    </lineage>
</organism>
<keyword evidence="2" id="KW-1185">Reference proteome</keyword>
<evidence type="ECO:0000313" key="2">
    <source>
        <dbReference type="Proteomes" id="UP001214043"/>
    </source>
</evidence>
<accession>A0AAE9ZDU9</accession>
<proteinExistence type="predicted"/>
<name>A0AAE9ZDU9_9PROT</name>
<evidence type="ECO:0000313" key="1">
    <source>
        <dbReference type="EMBL" id="WDI31805.1"/>
    </source>
</evidence>
<dbReference type="RefSeq" id="WP_274493692.1">
    <property type="nucleotide sequence ID" value="NZ_CP118166.1"/>
</dbReference>
<dbReference type="KEGG" id="hfl:PUV54_01215"/>
<gene>
    <name evidence="1" type="ORF">PUV54_01215</name>
</gene>
<protein>
    <submittedName>
        <fullName evidence="1">Uncharacterized protein</fullName>
    </submittedName>
</protein>
<dbReference type="Proteomes" id="UP001214043">
    <property type="component" value="Chromosome"/>
</dbReference>
<reference evidence="1" key="1">
    <citation type="submission" date="2023-02" db="EMBL/GenBank/DDBJ databases">
        <title>Genome sequence of Hyphococcus flavus.</title>
        <authorList>
            <person name="Rong J.-C."/>
            <person name="Zhao Q."/>
            <person name="Yi M."/>
            <person name="Wu J.-Y."/>
        </authorList>
    </citation>
    <scope>NUCLEOTIDE SEQUENCE</scope>
    <source>
        <strain evidence="1">MCCC 1K03223</strain>
    </source>
</reference>